<dbReference type="InterPro" id="IPR013986">
    <property type="entry name" value="DExx_box_DNA_helicase_dom_sf"/>
</dbReference>
<comment type="caution">
    <text evidence="19">The sequence shown here is derived from an EMBL/GenBank/DDBJ whole genome shotgun (WGS) entry which is preliminary data.</text>
</comment>
<dbReference type="InterPro" id="IPR000212">
    <property type="entry name" value="DNA_helicase_UvrD/REP"/>
</dbReference>
<dbReference type="SUPFAM" id="SSF52980">
    <property type="entry name" value="Restriction endonuclease-like"/>
    <property type="match status" value="1"/>
</dbReference>
<dbReference type="SUPFAM" id="SSF52540">
    <property type="entry name" value="P-loop containing nucleoside triphosphate hydrolases"/>
    <property type="match status" value="1"/>
</dbReference>
<dbReference type="Gene3D" id="1.10.486.10">
    <property type="entry name" value="PCRA, domain 4"/>
    <property type="match status" value="1"/>
</dbReference>
<evidence type="ECO:0000313" key="19">
    <source>
        <dbReference type="EMBL" id="MFD2674170.1"/>
    </source>
</evidence>
<feature type="binding site" evidence="15">
    <location>
        <begin position="52"/>
        <end position="59"/>
    </location>
    <ligand>
        <name>ATP</name>
        <dbReference type="ChEBI" id="CHEBI:30616"/>
    </ligand>
</feature>
<evidence type="ECO:0000256" key="10">
    <source>
        <dbReference type="ARBA" id="ARBA00023204"/>
    </source>
</evidence>
<evidence type="ECO:0000256" key="15">
    <source>
        <dbReference type="PROSITE-ProRule" id="PRU00560"/>
    </source>
</evidence>
<keyword evidence="3 15" id="KW-0547">Nucleotide-binding</keyword>
<evidence type="ECO:0000256" key="4">
    <source>
        <dbReference type="ARBA" id="ARBA00022763"/>
    </source>
</evidence>
<evidence type="ECO:0000256" key="16">
    <source>
        <dbReference type="SAM" id="MobiDB-lite"/>
    </source>
</evidence>
<keyword evidence="8 15" id="KW-0067">ATP-binding</keyword>
<keyword evidence="6 15" id="KW-0347">Helicase</keyword>
<comment type="catalytic activity">
    <reaction evidence="12">
        <text>Couples ATP hydrolysis with the unwinding of duplex DNA by translocating in the 3'-5' direction.</text>
        <dbReference type="EC" id="5.6.2.4"/>
    </reaction>
</comment>
<dbReference type="PROSITE" id="PS51217">
    <property type="entry name" value="UVRD_HELICASE_CTER"/>
    <property type="match status" value="1"/>
</dbReference>
<dbReference type="InterPro" id="IPR038726">
    <property type="entry name" value="PDDEXK_AddAB-type"/>
</dbReference>
<dbReference type="InterPro" id="IPR027417">
    <property type="entry name" value="P-loop_NTPase"/>
</dbReference>
<organism evidence="19 20">
    <name type="scientific">Gulosibacter bifidus</name>
    <dbReference type="NCBI Taxonomy" id="272239"/>
    <lineage>
        <taxon>Bacteria</taxon>
        <taxon>Bacillati</taxon>
        <taxon>Actinomycetota</taxon>
        <taxon>Actinomycetes</taxon>
        <taxon>Micrococcales</taxon>
        <taxon>Microbacteriaceae</taxon>
        <taxon>Gulosibacter</taxon>
    </lineage>
</organism>
<evidence type="ECO:0000259" key="18">
    <source>
        <dbReference type="PROSITE" id="PS51217"/>
    </source>
</evidence>
<dbReference type="InterPro" id="IPR011604">
    <property type="entry name" value="PDDEXK-like_dom_sf"/>
</dbReference>
<evidence type="ECO:0000256" key="8">
    <source>
        <dbReference type="ARBA" id="ARBA00022840"/>
    </source>
</evidence>
<evidence type="ECO:0000256" key="14">
    <source>
        <dbReference type="ARBA" id="ARBA00048988"/>
    </source>
</evidence>
<keyword evidence="11" id="KW-0413">Isomerase</keyword>
<dbReference type="PANTHER" id="PTHR11070">
    <property type="entry name" value="UVRD / RECB / PCRA DNA HELICASE FAMILY MEMBER"/>
    <property type="match status" value="1"/>
</dbReference>
<feature type="region of interest" description="Disordered" evidence="16">
    <location>
        <begin position="1149"/>
        <end position="1176"/>
    </location>
</feature>
<evidence type="ECO:0000256" key="13">
    <source>
        <dbReference type="ARBA" id="ARBA00034808"/>
    </source>
</evidence>
<dbReference type="PROSITE" id="PS51198">
    <property type="entry name" value="UVRD_HELICASE_ATP_BIND"/>
    <property type="match status" value="1"/>
</dbReference>
<evidence type="ECO:0000259" key="17">
    <source>
        <dbReference type="PROSITE" id="PS51198"/>
    </source>
</evidence>
<keyword evidence="7" id="KW-0269">Exonuclease</keyword>
<keyword evidence="9" id="KW-0238">DNA-binding</keyword>
<feature type="domain" description="UvrD-like helicase C-terminal" evidence="18">
    <location>
        <begin position="346"/>
        <end position="705"/>
    </location>
</feature>
<comment type="catalytic activity">
    <reaction evidence="14">
        <text>ATP + H2O = ADP + phosphate + H(+)</text>
        <dbReference type="Rhea" id="RHEA:13065"/>
        <dbReference type="ChEBI" id="CHEBI:15377"/>
        <dbReference type="ChEBI" id="CHEBI:15378"/>
        <dbReference type="ChEBI" id="CHEBI:30616"/>
        <dbReference type="ChEBI" id="CHEBI:43474"/>
        <dbReference type="ChEBI" id="CHEBI:456216"/>
        <dbReference type="EC" id="5.6.2.4"/>
    </reaction>
</comment>
<sequence length="1208" mass="130750">MAPDSTTSGAAASQATSHATPATHSLPGAIVLDASQQAVVDASATSSLAVLGAPGSGRTTTLIELVAAEVEQRGTDPERILAIGANRRTAAMLRDRLQARLNRAVRGQRLGRTLPSIAMEILAEDSIRTGAREPRLLTGAQQDAILRDLLEGDVVDYETHGVWRWGAIDPETLRLNGFRDEVRALLAAMVEQGVTPRQLRELGTADDTDPDWLAKNRFRIHWPEAADFADRYFDVLESGYEGVLDTPMAARDAARVLASRVPGTERLYDDLALIVVDDAQELTASARALMLALHARGARLVTFGDPDAATGAFHGGEATFASGWTDAATGRVVSQHVLHTVYRHPQSIRDVVRALTNGLGAAGAGEQRQANAASAPSPTAAATTADVAGAFTVLGDSDVDEAAQIVQYLRWNHLMNGIAWRDMAVIARSGGALPALARVLERDGVPVTQSTPNDPANDATVRAILNMGTMIASNEIAAPMLESVLQSPLVGIDPLQMRALRRLAYFAHDELRLRTTDATQTPQSQSGTDAESLRDVADAAGARSHSSGAAVLARAIATEIGQRTPQTSTLTLQAIIDANRRGSVWPDTIAKLRSLVDALSRMQTRFVRQEPIDSVLFEAWADEKRAERWQEIALSNEPGASELNRRLDAVVTLFERAKRLVEREPGTALESFIARWQAGGVQEDTLIARSCPDAVTLTTPAGSAGQQWPVVVVAGVTDGVWPNLRLRDSLLGATRLAEARDNSTAISLVDRRKAVLFDETRMLVSAVSRAQQQLLVTAVASADQQPSSLWQRMPLASVPDDIAAPFAALATIDAVRTEHESAVDDEQGATQRQRARRLDLDGLAAYLRRVLIHERLLASKQLINHEEAIQALAQLAHADVPAADPKTWFGIREMSTTAPLVEVRDGQATLSLSPSAIGKLRDCPVEAFLDQHASSMATEAQWLGTMIHDLAEHEDDYPSHESMLNEALARVDAYPVQAEWMREVNRTTVRTLVTGLWDYLKEAGDAIGHEQSFVSPHTVSAIDKSGELVDVEVRMRGKIDRTELTQDGVRIVDFKTSKQADTKANDNAQLQSYQLACVRGDIADVPANTAFASAALVYPRITNGKGAKQKSWKETVQKKFDDSQLAEIVTEFTRLAFARVGINLQDVPPPQEHGEFESPHQAAKSTGELPNLANPPAFQRDVEHHCAKESHGGFTHSCRLHTIAEVCD</sequence>
<evidence type="ECO:0000256" key="11">
    <source>
        <dbReference type="ARBA" id="ARBA00023235"/>
    </source>
</evidence>
<dbReference type="Pfam" id="PF00580">
    <property type="entry name" value="UvrD-helicase"/>
    <property type="match status" value="1"/>
</dbReference>
<protein>
    <recommendedName>
        <fullName evidence="13">DNA 3'-5' helicase</fullName>
        <ecNumber evidence="13">5.6.2.4</ecNumber>
    </recommendedName>
</protein>
<keyword evidence="20" id="KW-1185">Reference proteome</keyword>
<evidence type="ECO:0000256" key="2">
    <source>
        <dbReference type="ARBA" id="ARBA00022722"/>
    </source>
</evidence>
<evidence type="ECO:0000256" key="5">
    <source>
        <dbReference type="ARBA" id="ARBA00022801"/>
    </source>
</evidence>
<keyword evidence="4" id="KW-0227">DNA damage</keyword>
<proteinExistence type="inferred from homology"/>
<dbReference type="PANTHER" id="PTHR11070:SF59">
    <property type="entry name" value="DNA 3'-5' HELICASE"/>
    <property type="match status" value="1"/>
</dbReference>
<evidence type="ECO:0000256" key="6">
    <source>
        <dbReference type="ARBA" id="ARBA00022806"/>
    </source>
</evidence>
<dbReference type="Gene3D" id="3.90.320.10">
    <property type="match status" value="1"/>
</dbReference>
<feature type="region of interest" description="Disordered" evidence="16">
    <location>
        <begin position="1"/>
        <end position="21"/>
    </location>
</feature>
<dbReference type="Gene3D" id="1.10.10.160">
    <property type="match status" value="1"/>
</dbReference>
<dbReference type="InterPro" id="IPR014016">
    <property type="entry name" value="UvrD-like_ATP-bd"/>
</dbReference>
<dbReference type="EMBL" id="JBHUNF010000001">
    <property type="protein sequence ID" value="MFD2674170.1"/>
    <property type="molecule type" value="Genomic_DNA"/>
</dbReference>
<name>A0ABW5RGH9_9MICO</name>
<evidence type="ECO:0000256" key="3">
    <source>
        <dbReference type="ARBA" id="ARBA00022741"/>
    </source>
</evidence>
<dbReference type="RefSeq" id="WP_066057769.1">
    <property type="nucleotide sequence ID" value="NZ_JBHUNF010000001.1"/>
</dbReference>
<reference evidence="20" key="1">
    <citation type="journal article" date="2019" name="Int. J. Syst. Evol. Microbiol.">
        <title>The Global Catalogue of Microorganisms (GCM) 10K type strain sequencing project: providing services to taxonomists for standard genome sequencing and annotation.</title>
        <authorList>
            <consortium name="The Broad Institute Genomics Platform"/>
            <consortium name="The Broad Institute Genome Sequencing Center for Infectious Disease"/>
            <person name="Wu L."/>
            <person name="Ma J."/>
        </authorList>
    </citation>
    <scope>NUCLEOTIDE SEQUENCE [LARGE SCALE GENOMIC DNA]</scope>
    <source>
        <strain evidence="20">TISTR 1511</strain>
    </source>
</reference>
<evidence type="ECO:0000256" key="12">
    <source>
        <dbReference type="ARBA" id="ARBA00034617"/>
    </source>
</evidence>
<keyword evidence="2" id="KW-0540">Nuclease</keyword>
<dbReference type="Proteomes" id="UP001597453">
    <property type="component" value="Unassembled WGS sequence"/>
</dbReference>
<gene>
    <name evidence="19" type="ORF">ACFSUQ_02500</name>
</gene>
<keyword evidence="10" id="KW-0234">DNA repair</keyword>
<dbReference type="Gene3D" id="3.40.50.300">
    <property type="entry name" value="P-loop containing nucleotide triphosphate hydrolases"/>
    <property type="match status" value="3"/>
</dbReference>
<evidence type="ECO:0000256" key="1">
    <source>
        <dbReference type="ARBA" id="ARBA00009922"/>
    </source>
</evidence>
<dbReference type="EC" id="5.6.2.4" evidence="13"/>
<dbReference type="InterPro" id="IPR011335">
    <property type="entry name" value="Restrct_endonuc-II-like"/>
</dbReference>
<accession>A0ABW5RGH9</accession>
<evidence type="ECO:0000313" key="20">
    <source>
        <dbReference type="Proteomes" id="UP001597453"/>
    </source>
</evidence>
<evidence type="ECO:0000256" key="9">
    <source>
        <dbReference type="ARBA" id="ARBA00023125"/>
    </source>
</evidence>
<keyword evidence="5 15" id="KW-0378">Hydrolase</keyword>
<dbReference type="Pfam" id="PF12705">
    <property type="entry name" value="PDDEXK_1"/>
    <property type="match status" value="1"/>
</dbReference>
<evidence type="ECO:0000256" key="7">
    <source>
        <dbReference type="ARBA" id="ARBA00022839"/>
    </source>
</evidence>
<dbReference type="InterPro" id="IPR014017">
    <property type="entry name" value="DNA_helicase_UvrD-like_C"/>
</dbReference>
<feature type="domain" description="UvrD-like helicase ATP-binding" evidence="17">
    <location>
        <begin position="31"/>
        <end position="345"/>
    </location>
</feature>
<comment type="similarity">
    <text evidence="1">Belongs to the helicase family. UvrD subfamily.</text>
</comment>